<dbReference type="PANTHER" id="PTHR46376:SF2">
    <property type="entry name" value="DISTRACTED, ISOFORM B"/>
    <property type="match status" value="1"/>
</dbReference>
<reference evidence="5 6" key="1">
    <citation type="submission" date="2017-12" db="EMBL/GenBank/DDBJ databases">
        <title>Hemimetabolous genomes reveal molecular basis of termite eusociality.</title>
        <authorList>
            <person name="Harrison M.C."/>
            <person name="Jongepier E."/>
            <person name="Robertson H.M."/>
            <person name="Arning N."/>
            <person name="Bitard-Feildel T."/>
            <person name="Chao H."/>
            <person name="Childers C.P."/>
            <person name="Dinh H."/>
            <person name="Doddapaneni H."/>
            <person name="Dugan S."/>
            <person name="Gowin J."/>
            <person name="Greiner C."/>
            <person name="Han Y."/>
            <person name="Hu H."/>
            <person name="Hughes D.S.T."/>
            <person name="Huylmans A.-K."/>
            <person name="Kemena C."/>
            <person name="Kremer L.P.M."/>
            <person name="Lee S.L."/>
            <person name="Lopez-Ezquerra A."/>
            <person name="Mallet L."/>
            <person name="Monroy-Kuhn J.M."/>
            <person name="Moser A."/>
            <person name="Murali S.C."/>
            <person name="Muzny D.M."/>
            <person name="Otani S."/>
            <person name="Piulachs M.-D."/>
            <person name="Poelchau M."/>
            <person name="Qu J."/>
            <person name="Schaub F."/>
            <person name="Wada-Katsumata A."/>
            <person name="Worley K.C."/>
            <person name="Xie Q."/>
            <person name="Ylla G."/>
            <person name="Poulsen M."/>
            <person name="Gibbs R.A."/>
            <person name="Schal C."/>
            <person name="Richards S."/>
            <person name="Belles X."/>
            <person name="Korb J."/>
            <person name="Bornberg-Bauer E."/>
        </authorList>
    </citation>
    <scope>NUCLEOTIDE SEQUENCE [LARGE SCALE GENOMIC DNA]</scope>
    <source>
        <tissue evidence="5">Whole body</tissue>
    </source>
</reference>
<sequence length="329" mass="36805">MDVIKTEPCSDMKVERMSPLSEYSYFDITHKDLVSVVKNEDMCNMDVCKLEPEPCIDDQPVFSLSDDKLISTKEEESPVPTACSSGERKVKEGLWCVSGVESAMNLPVKDELDEEITIEEHEVRLDSGLMYKDGYRIRRIPEVVAHSGSALLHFYSDVAYNMTGFNISYRFNSCPSQFSHVNCSGNGVCIDGVCTCDASYMGEACHVPVCPNNCSNDHGVCNHEMHRCDCKEGHKGEDCSQLADFGYWEVVHWKDFVPEGSASHGAVVWRDSLYIVGGESYHRAKMIYVYDFNGNVWETPHVDSKIVPRSRYGHSAVLFGVSNCVVGVD</sequence>
<dbReference type="PANTHER" id="PTHR46376">
    <property type="entry name" value="LEUCINE-ZIPPER-LIKE TRANSCRIPTIONAL REGULATOR 1"/>
    <property type="match status" value="1"/>
</dbReference>
<evidence type="ECO:0000256" key="3">
    <source>
        <dbReference type="PROSITE-ProRule" id="PRU00076"/>
    </source>
</evidence>
<dbReference type="GO" id="GO:0005794">
    <property type="term" value="C:Golgi apparatus"/>
    <property type="evidence" value="ECO:0007669"/>
    <property type="project" value="TreeGrafter"/>
</dbReference>
<proteinExistence type="predicted"/>
<keyword evidence="6" id="KW-1185">Reference proteome</keyword>
<protein>
    <recommendedName>
        <fullName evidence="4">EGF-like domain-containing protein</fullName>
    </recommendedName>
</protein>
<organism evidence="5 6">
    <name type="scientific">Cryptotermes secundus</name>
    <dbReference type="NCBI Taxonomy" id="105785"/>
    <lineage>
        <taxon>Eukaryota</taxon>
        <taxon>Metazoa</taxon>
        <taxon>Ecdysozoa</taxon>
        <taxon>Arthropoda</taxon>
        <taxon>Hexapoda</taxon>
        <taxon>Insecta</taxon>
        <taxon>Pterygota</taxon>
        <taxon>Neoptera</taxon>
        <taxon>Polyneoptera</taxon>
        <taxon>Dictyoptera</taxon>
        <taxon>Blattodea</taxon>
        <taxon>Blattoidea</taxon>
        <taxon>Termitoidae</taxon>
        <taxon>Kalotermitidae</taxon>
        <taxon>Cryptotermitinae</taxon>
        <taxon>Cryptotermes</taxon>
    </lineage>
</organism>
<dbReference type="SUPFAM" id="SSF117281">
    <property type="entry name" value="Kelch motif"/>
    <property type="match status" value="1"/>
</dbReference>
<gene>
    <name evidence="5" type="ORF">B7P43_G09277</name>
</gene>
<evidence type="ECO:0000313" key="5">
    <source>
        <dbReference type="EMBL" id="PNF23970.1"/>
    </source>
</evidence>
<dbReference type="InterPro" id="IPR015915">
    <property type="entry name" value="Kelch-typ_b-propeller"/>
</dbReference>
<dbReference type="PROSITE" id="PS50026">
    <property type="entry name" value="EGF_3"/>
    <property type="match status" value="1"/>
</dbReference>
<dbReference type="Gene3D" id="2.10.25.10">
    <property type="entry name" value="Laminin"/>
    <property type="match status" value="1"/>
</dbReference>
<dbReference type="AlphaFoldDB" id="A0A2J7Q5V3"/>
<dbReference type="Proteomes" id="UP000235965">
    <property type="component" value="Unassembled WGS sequence"/>
</dbReference>
<name>A0A2J7Q5V3_9NEOP</name>
<evidence type="ECO:0000256" key="2">
    <source>
        <dbReference type="ARBA" id="ARBA00022737"/>
    </source>
</evidence>
<keyword evidence="2" id="KW-0677">Repeat</keyword>
<evidence type="ECO:0000259" key="4">
    <source>
        <dbReference type="PROSITE" id="PS50026"/>
    </source>
</evidence>
<comment type="caution">
    <text evidence="5">The sequence shown here is derived from an EMBL/GenBank/DDBJ whole genome shotgun (WGS) entry which is preliminary data.</text>
</comment>
<keyword evidence="3" id="KW-1015">Disulfide bond</keyword>
<keyword evidence="3" id="KW-0245">EGF-like domain</keyword>
<dbReference type="EMBL" id="NEVH01017543">
    <property type="protein sequence ID" value="PNF23970.1"/>
    <property type="molecule type" value="Genomic_DNA"/>
</dbReference>
<evidence type="ECO:0000313" key="6">
    <source>
        <dbReference type="Proteomes" id="UP000235965"/>
    </source>
</evidence>
<dbReference type="InterPro" id="IPR000742">
    <property type="entry name" value="EGF"/>
</dbReference>
<feature type="disulfide bond" evidence="3">
    <location>
        <begin position="230"/>
        <end position="239"/>
    </location>
</feature>
<feature type="domain" description="EGF-like" evidence="4">
    <location>
        <begin position="206"/>
        <end position="240"/>
    </location>
</feature>
<dbReference type="Gene3D" id="2.120.10.80">
    <property type="entry name" value="Kelch-type beta propeller"/>
    <property type="match status" value="1"/>
</dbReference>
<comment type="caution">
    <text evidence="3">Lacks conserved residue(s) required for the propagation of feature annotation.</text>
</comment>
<dbReference type="Pfam" id="PF23106">
    <property type="entry name" value="EGF_Teneurin"/>
    <property type="match status" value="1"/>
</dbReference>
<keyword evidence="1" id="KW-0880">Kelch repeat</keyword>
<dbReference type="OrthoDB" id="9998912at2759"/>
<dbReference type="SMART" id="SM00181">
    <property type="entry name" value="EGF"/>
    <property type="match status" value="2"/>
</dbReference>
<dbReference type="PROSITE" id="PS00022">
    <property type="entry name" value="EGF_1"/>
    <property type="match status" value="1"/>
</dbReference>
<dbReference type="InterPro" id="IPR051568">
    <property type="entry name" value="LZTR1/Attractin"/>
</dbReference>
<evidence type="ECO:0000256" key="1">
    <source>
        <dbReference type="ARBA" id="ARBA00022441"/>
    </source>
</evidence>
<accession>A0A2J7Q5V3</accession>